<proteinExistence type="predicted"/>
<dbReference type="EMBL" id="CM042038">
    <property type="protein sequence ID" value="KAI3731856.1"/>
    <property type="molecule type" value="Genomic_DNA"/>
</dbReference>
<protein>
    <submittedName>
        <fullName evidence="1">Uncharacterized protein</fullName>
    </submittedName>
</protein>
<name>A0ACB9CC86_9ASTR</name>
<sequence length="124" mass="14320">MAFQFRTGYVLHYNQIHGKRMVNVNPVDTAKRYLKSYFIIDVLAILPLPQFAVIVIISDLDGSTPFLKKNLLKFIIISQYVPRVINAFLLYKKVIKVSGFFTEKAWTGAAFNFYLYVLASHVHM</sequence>
<accession>A0ACB9CC86</accession>
<reference evidence="2" key="1">
    <citation type="journal article" date="2022" name="Mol. Ecol. Resour.">
        <title>The genomes of chicory, endive, great burdock and yacon provide insights into Asteraceae palaeo-polyploidization history and plant inulin production.</title>
        <authorList>
            <person name="Fan W."/>
            <person name="Wang S."/>
            <person name="Wang H."/>
            <person name="Wang A."/>
            <person name="Jiang F."/>
            <person name="Liu H."/>
            <person name="Zhao H."/>
            <person name="Xu D."/>
            <person name="Zhang Y."/>
        </authorList>
    </citation>
    <scope>NUCLEOTIDE SEQUENCE [LARGE SCALE GENOMIC DNA]</scope>
    <source>
        <strain evidence="2">cv. Yunnan</strain>
    </source>
</reference>
<dbReference type="Proteomes" id="UP001056120">
    <property type="component" value="Linkage Group LG21"/>
</dbReference>
<evidence type="ECO:0000313" key="1">
    <source>
        <dbReference type="EMBL" id="KAI3731856.1"/>
    </source>
</evidence>
<gene>
    <name evidence="1" type="ORF">L1987_63046</name>
</gene>
<keyword evidence="2" id="KW-1185">Reference proteome</keyword>
<comment type="caution">
    <text evidence="1">The sequence shown here is derived from an EMBL/GenBank/DDBJ whole genome shotgun (WGS) entry which is preliminary data.</text>
</comment>
<organism evidence="1 2">
    <name type="scientific">Smallanthus sonchifolius</name>
    <dbReference type="NCBI Taxonomy" id="185202"/>
    <lineage>
        <taxon>Eukaryota</taxon>
        <taxon>Viridiplantae</taxon>
        <taxon>Streptophyta</taxon>
        <taxon>Embryophyta</taxon>
        <taxon>Tracheophyta</taxon>
        <taxon>Spermatophyta</taxon>
        <taxon>Magnoliopsida</taxon>
        <taxon>eudicotyledons</taxon>
        <taxon>Gunneridae</taxon>
        <taxon>Pentapetalae</taxon>
        <taxon>asterids</taxon>
        <taxon>campanulids</taxon>
        <taxon>Asterales</taxon>
        <taxon>Asteraceae</taxon>
        <taxon>Asteroideae</taxon>
        <taxon>Heliantheae alliance</taxon>
        <taxon>Millerieae</taxon>
        <taxon>Smallanthus</taxon>
    </lineage>
</organism>
<reference evidence="1 2" key="2">
    <citation type="journal article" date="2022" name="Mol. Ecol. Resour.">
        <title>The genomes of chicory, endive, great burdock and yacon provide insights into Asteraceae paleo-polyploidization history and plant inulin production.</title>
        <authorList>
            <person name="Fan W."/>
            <person name="Wang S."/>
            <person name="Wang H."/>
            <person name="Wang A."/>
            <person name="Jiang F."/>
            <person name="Liu H."/>
            <person name="Zhao H."/>
            <person name="Xu D."/>
            <person name="Zhang Y."/>
        </authorList>
    </citation>
    <scope>NUCLEOTIDE SEQUENCE [LARGE SCALE GENOMIC DNA]</scope>
    <source>
        <strain evidence="2">cv. Yunnan</strain>
        <tissue evidence="1">Leaves</tissue>
    </source>
</reference>
<evidence type="ECO:0000313" key="2">
    <source>
        <dbReference type="Proteomes" id="UP001056120"/>
    </source>
</evidence>